<dbReference type="Pfam" id="PF14261">
    <property type="entry name" value="DUF4351"/>
    <property type="match status" value="1"/>
</dbReference>
<dbReference type="GO" id="GO:1990238">
    <property type="term" value="F:double-stranded DNA endonuclease activity"/>
    <property type="evidence" value="ECO:0007669"/>
    <property type="project" value="TreeGrafter"/>
</dbReference>
<dbReference type="STRING" id="69960.SAMN05421720_10387"/>
<proteinExistence type="predicted"/>
<dbReference type="GO" id="GO:0006310">
    <property type="term" value="P:DNA recombination"/>
    <property type="evidence" value="ECO:0007669"/>
    <property type="project" value="TreeGrafter"/>
</dbReference>
<sequence>MALSQTPHDSLFRALLDDPERAATLIRERLPAEVVACLADVPPEPVDGTFIDDTLRSTRSDRLFRTPLKSGGPAFLYVLLEHKSTPDPSTPLQLLGYMVRIWEAYAEGRAGRLRALPPIFPLVVYHGVTPWAVPPSALDCLAIDDGGALEQARSLRYTVLDLGPITVADLSQDRLLRSGLTALKYAFQASVTADVLESILSGVPDGHPLEIRLMTYILTVHDTSRDTVMDALRRTKPERWEAVMGTVAEEIFNEGKAEGIAKGKAEGIAEGIAMGKAQEQAVLLLRLLERRFGPLPSATRRHIATASPDTLQSWFDAALDATTLDEVFRGTRH</sequence>
<name>A0A1G7A0A3_9PROT</name>
<gene>
    <name evidence="3" type="ORF">SAMN05421720_10387</name>
</gene>
<dbReference type="PANTHER" id="PTHR34611">
    <property type="match status" value="1"/>
</dbReference>
<dbReference type="InterPro" id="IPR025587">
    <property type="entry name" value="DUF4351"/>
</dbReference>
<dbReference type="EMBL" id="FNAP01000003">
    <property type="protein sequence ID" value="SDE07326.1"/>
    <property type="molecule type" value="Genomic_DNA"/>
</dbReference>
<dbReference type="InterPro" id="IPR006842">
    <property type="entry name" value="Transposase_31"/>
</dbReference>
<dbReference type="PANTHER" id="PTHR34611:SF2">
    <property type="entry name" value="INACTIVE RECOMBINATION-PROMOTING NUCLEASE-LIKE PROTEIN RPNE-RELATED"/>
    <property type="match status" value="1"/>
</dbReference>
<feature type="domain" description="Transposase (putative) YhgA-like" evidence="1">
    <location>
        <begin position="6"/>
        <end position="198"/>
    </location>
</feature>
<dbReference type="InterPro" id="IPR051699">
    <property type="entry name" value="Rpn/YhgA-like_nuclease"/>
</dbReference>
<reference evidence="3 4" key="1">
    <citation type="submission" date="2016-10" db="EMBL/GenBank/DDBJ databases">
        <authorList>
            <person name="de Groot N.N."/>
        </authorList>
    </citation>
    <scope>NUCLEOTIDE SEQUENCE [LARGE SCALE GENOMIC DNA]</scope>
    <source>
        <strain evidence="3 4">ATCC 700224</strain>
    </source>
</reference>
<dbReference type="RefSeq" id="WP_092783492.1">
    <property type="nucleotide sequence ID" value="NZ_FNAP01000003.1"/>
</dbReference>
<dbReference type="Proteomes" id="UP000199412">
    <property type="component" value="Unassembled WGS sequence"/>
</dbReference>
<accession>A0A1G7A0A3</accession>
<dbReference type="AlphaFoldDB" id="A0A1G7A0A3"/>
<protein>
    <submittedName>
        <fullName evidence="3">Predicted transposase YdaD</fullName>
    </submittedName>
</protein>
<dbReference type="OrthoDB" id="932587at2"/>
<keyword evidence="4" id="KW-1185">Reference proteome</keyword>
<evidence type="ECO:0000313" key="3">
    <source>
        <dbReference type="EMBL" id="SDE07326.1"/>
    </source>
</evidence>
<organism evidence="3 4">
    <name type="scientific">Rhodospira trueperi</name>
    <dbReference type="NCBI Taxonomy" id="69960"/>
    <lineage>
        <taxon>Bacteria</taxon>
        <taxon>Pseudomonadati</taxon>
        <taxon>Pseudomonadota</taxon>
        <taxon>Alphaproteobacteria</taxon>
        <taxon>Rhodospirillales</taxon>
        <taxon>Rhodospirillaceae</taxon>
        <taxon>Rhodospira</taxon>
    </lineage>
</organism>
<evidence type="ECO:0000313" key="4">
    <source>
        <dbReference type="Proteomes" id="UP000199412"/>
    </source>
</evidence>
<evidence type="ECO:0000259" key="2">
    <source>
        <dbReference type="Pfam" id="PF14261"/>
    </source>
</evidence>
<dbReference type="Pfam" id="PF04754">
    <property type="entry name" value="Transposase_31"/>
    <property type="match status" value="1"/>
</dbReference>
<evidence type="ECO:0000259" key="1">
    <source>
        <dbReference type="Pfam" id="PF04754"/>
    </source>
</evidence>
<feature type="domain" description="DUF4351" evidence="2">
    <location>
        <begin position="275"/>
        <end position="326"/>
    </location>
</feature>